<dbReference type="GO" id="GO:0008745">
    <property type="term" value="F:N-acetylmuramoyl-L-alanine amidase activity"/>
    <property type="evidence" value="ECO:0007669"/>
    <property type="project" value="UniProtKB-EC"/>
</dbReference>
<reference evidence="4 5" key="1">
    <citation type="submission" date="2018-12" db="EMBL/GenBank/DDBJ databases">
        <authorList>
            <consortium name="Pathogen Informatics"/>
        </authorList>
    </citation>
    <scope>NUCLEOTIDE SEQUENCE [LARGE SCALE GENOMIC DNA]</scope>
    <source>
        <strain evidence="4 5">NCTC10741</strain>
    </source>
</reference>
<dbReference type="SMART" id="SM00646">
    <property type="entry name" value="Ami_3"/>
    <property type="match status" value="1"/>
</dbReference>
<dbReference type="SUPFAM" id="SSF53187">
    <property type="entry name" value="Zn-dependent exopeptidases"/>
    <property type="match status" value="1"/>
</dbReference>
<keyword evidence="1 4" id="KW-0378">Hydrolase</keyword>
<organism evidence="4 5">
    <name type="scientific">Tsukamurella paurometabola</name>
    <name type="common">Corynebacterium paurometabolum</name>
    <dbReference type="NCBI Taxonomy" id="2061"/>
    <lineage>
        <taxon>Bacteria</taxon>
        <taxon>Bacillati</taxon>
        <taxon>Actinomycetota</taxon>
        <taxon>Actinomycetes</taxon>
        <taxon>Mycobacteriales</taxon>
        <taxon>Tsukamurellaceae</taxon>
        <taxon>Tsukamurella</taxon>
    </lineage>
</organism>
<dbReference type="InterPro" id="IPR050695">
    <property type="entry name" value="N-acetylmuramoyl_amidase_3"/>
</dbReference>
<dbReference type="CDD" id="cd02696">
    <property type="entry name" value="MurNAc-LAA"/>
    <property type="match status" value="1"/>
</dbReference>
<dbReference type="AlphaFoldDB" id="A0A3P8MAY6"/>
<evidence type="ECO:0000256" key="2">
    <source>
        <dbReference type="SAM" id="MobiDB-lite"/>
    </source>
</evidence>
<evidence type="ECO:0000259" key="3">
    <source>
        <dbReference type="SMART" id="SM00646"/>
    </source>
</evidence>
<sequence length="294" mass="29514">MSDSCYLCYHCAGWGGTVRFVKNRCSALLAAGVLPALVVSGCTIGDAGQQRNAAAPSSLSPAGPALVNNAAPLGAGSLAGKKIFVDPGHNGANDASITKQVPTGRGGTKPCQTTGTTSVNGVPEHTFNYAVAYKLYQSLTAAGAQVMLSRNDDTSVASCIDARAAAANSWGADAAVSIHADGSAPGNRGFHVNLSSPPLNPAQQTASPAYAAKVRDALVAGGFTPASYIGSGGLYPRSDLAGLNLATVPSVLVEAGNLRDATEARVLESADGQQRLADAIAAGISAYLGSPTTR</sequence>
<gene>
    <name evidence="4" type="primary">cwlC</name>
    <name evidence="4" type="ORF">NCTC10741_01869</name>
</gene>
<dbReference type="Gene3D" id="3.40.630.40">
    <property type="entry name" value="Zn-dependent exopeptidases"/>
    <property type="match status" value="1"/>
</dbReference>
<dbReference type="PANTHER" id="PTHR30404:SF0">
    <property type="entry name" value="N-ACETYLMURAMOYL-L-ALANINE AMIDASE AMIC"/>
    <property type="match status" value="1"/>
</dbReference>
<dbReference type="NCBIfam" id="NF038140">
    <property type="entry name" value="amidase_Rv3717"/>
    <property type="match status" value="1"/>
</dbReference>
<dbReference type="GO" id="GO:0030288">
    <property type="term" value="C:outer membrane-bounded periplasmic space"/>
    <property type="evidence" value="ECO:0007669"/>
    <property type="project" value="TreeGrafter"/>
</dbReference>
<name>A0A3P8MAY6_TSUPA</name>
<feature type="domain" description="MurNAc-LAA" evidence="3">
    <location>
        <begin position="164"/>
        <end position="285"/>
    </location>
</feature>
<proteinExistence type="predicted"/>
<accession>A0A3P8MAY6</accession>
<evidence type="ECO:0000256" key="1">
    <source>
        <dbReference type="ARBA" id="ARBA00022801"/>
    </source>
</evidence>
<protein>
    <submittedName>
        <fullName evidence="4">Sporulation-specific N-acetylmuramoyl-L-alanine amidase</fullName>
        <ecNumber evidence="4">3.5.1.28</ecNumber>
    </submittedName>
</protein>
<dbReference type="Proteomes" id="UP000271626">
    <property type="component" value="Chromosome"/>
</dbReference>
<dbReference type="PANTHER" id="PTHR30404">
    <property type="entry name" value="N-ACETYLMURAMOYL-L-ALANINE AMIDASE"/>
    <property type="match status" value="1"/>
</dbReference>
<evidence type="ECO:0000313" key="4">
    <source>
        <dbReference type="EMBL" id="VDR38740.1"/>
    </source>
</evidence>
<dbReference type="EC" id="3.5.1.28" evidence="4"/>
<dbReference type="InterPro" id="IPR002508">
    <property type="entry name" value="MurNAc-LAA_cat"/>
</dbReference>
<dbReference type="GO" id="GO:0009253">
    <property type="term" value="P:peptidoglycan catabolic process"/>
    <property type="evidence" value="ECO:0007669"/>
    <property type="project" value="InterPro"/>
</dbReference>
<feature type="region of interest" description="Disordered" evidence="2">
    <location>
        <begin position="95"/>
        <end position="117"/>
    </location>
</feature>
<dbReference type="Pfam" id="PF01520">
    <property type="entry name" value="Amidase_3"/>
    <property type="match status" value="1"/>
</dbReference>
<dbReference type="EMBL" id="LR131273">
    <property type="protein sequence ID" value="VDR38740.1"/>
    <property type="molecule type" value="Genomic_DNA"/>
</dbReference>
<evidence type="ECO:0000313" key="5">
    <source>
        <dbReference type="Proteomes" id="UP000271626"/>
    </source>
</evidence>